<name>A0A0N4XG18_NIPBR</name>
<protein>
    <submittedName>
        <fullName evidence="4">M148R</fullName>
    </submittedName>
</protein>
<evidence type="ECO:0000313" key="3">
    <source>
        <dbReference type="Proteomes" id="UP000271162"/>
    </source>
</evidence>
<dbReference type="AlphaFoldDB" id="A0A0N4XG18"/>
<accession>A0A0N4XG18</accession>
<evidence type="ECO:0000256" key="1">
    <source>
        <dbReference type="SAM" id="SignalP"/>
    </source>
</evidence>
<feature type="chain" id="PRO_5043124557" evidence="1">
    <location>
        <begin position="22"/>
        <end position="81"/>
    </location>
</feature>
<evidence type="ECO:0000313" key="4">
    <source>
        <dbReference type="WBParaSite" id="NBR_0000147001-mRNA-1"/>
    </source>
</evidence>
<feature type="signal peptide" evidence="1">
    <location>
        <begin position="1"/>
        <end position="21"/>
    </location>
</feature>
<evidence type="ECO:0000313" key="2">
    <source>
        <dbReference type="EMBL" id="VDL64945.1"/>
    </source>
</evidence>
<dbReference type="Proteomes" id="UP000271162">
    <property type="component" value="Unassembled WGS sequence"/>
</dbReference>
<reference evidence="4" key="1">
    <citation type="submission" date="2017-02" db="UniProtKB">
        <authorList>
            <consortium name="WormBaseParasite"/>
        </authorList>
    </citation>
    <scope>IDENTIFICATION</scope>
</reference>
<reference evidence="2 3" key="2">
    <citation type="submission" date="2018-11" db="EMBL/GenBank/DDBJ databases">
        <authorList>
            <consortium name="Pathogen Informatics"/>
        </authorList>
    </citation>
    <scope>NUCLEOTIDE SEQUENCE [LARGE SCALE GENOMIC DNA]</scope>
</reference>
<gene>
    <name evidence="2" type="ORF">NBR_LOCUS1471</name>
</gene>
<sequence>MRVFLLFFVVILAVQFLQTEGRRRYYRRNHSPYNRRYNRRTGAVHRYYNDLDDDYNYNDLDDLDDDYNYYNDDLDDLDDLY</sequence>
<proteinExistence type="predicted"/>
<dbReference type="EMBL" id="UYSL01001189">
    <property type="protein sequence ID" value="VDL64945.1"/>
    <property type="molecule type" value="Genomic_DNA"/>
</dbReference>
<keyword evidence="1" id="KW-0732">Signal</keyword>
<keyword evidence="3" id="KW-1185">Reference proteome</keyword>
<organism evidence="4">
    <name type="scientific">Nippostrongylus brasiliensis</name>
    <name type="common">Rat hookworm</name>
    <dbReference type="NCBI Taxonomy" id="27835"/>
    <lineage>
        <taxon>Eukaryota</taxon>
        <taxon>Metazoa</taxon>
        <taxon>Ecdysozoa</taxon>
        <taxon>Nematoda</taxon>
        <taxon>Chromadorea</taxon>
        <taxon>Rhabditida</taxon>
        <taxon>Rhabditina</taxon>
        <taxon>Rhabditomorpha</taxon>
        <taxon>Strongyloidea</taxon>
        <taxon>Heligmosomidae</taxon>
        <taxon>Nippostrongylus</taxon>
    </lineage>
</organism>
<dbReference type="WBParaSite" id="NBR_0000147001-mRNA-1">
    <property type="protein sequence ID" value="NBR_0000147001-mRNA-1"/>
    <property type="gene ID" value="NBR_0000147001"/>
</dbReference>